<reference evidence="2 5" key="2">
    <citation type="submission" date="2018-07" db="EMBL/GenBank/DDBJ databases">
        <title>Genome sequences of Haloplanus sp. CBA1113.</title>
        <authorList>
            <person name="Kim Y.B."/>
            <person name="Roh S.W."/>
        </authorList>
    </citation>
    <scope>NUCLEOTIDE SEQUENCE [LARGE SCALE GENOMIC DNA]</scope>
    <source>
        <strain evidence="2 5">CBA1113</strain>
    </source>
</reference>
<dbReference type="GeneID" id="37287287"/>
<proteinExistence type="predicted"/>
<keyword evidence="5" id="KW-1185">Reference proteome</keyword>
<sequence length="71" mass="7835">MATRSARAALKEALSDWRRHTLALAGVASVFGIASLLDSNGAYYGAALVTFTIWMVWFVLTAVEWIRLAEF</sequence>
<dbReference type="Proteomes" id="UP000253273">
    <property type="component" value="Chromosome"/>
</dbReference>
<reference evidence="3 4" key="1">
    <citation type="submission" date="2018-07" db="EMBL/GenBank/DDBJ databases">
        <title>Genome sequences of Haloplanus sp. CBA1112.</title>
        <authorList>
            <person name="Kim Y.B."/>
            <person name="Roh S.W."/>
        </authorList>
    </citation>
    <scope>NUCLEOTIDE SEQUENCE [LARGE SCALE GENOMIC DNA]</scope>
    <source>
        <strain evidence="3 4">CBA1112</strain>
    </source>
</reference>
<name>A0A345ED60_9EURY</name>
<gene>
    <name evidence="3" type="ORF">DU484_09875</name>
    <name evidence="2" type="ORF">DU500_10125</name>
</gene>
<evidence type="ECO:0000313" key="3">
    <source>
        <dbReference type="EMBL" id="AXG10132.1"/>
    </source>
</evidence>
<evidence type="ECO:0000313" key="5">
    <source>
        <dbReference type="Proteomes" id="UP000253273"/>
    </source>
</evidence>
<dbReference type="KEGG" id="haj:DU500_10125"/>
<keyword evidence="1" id="KW-1133">Transmembrane helix</keyword>
<dbReference type="AlphaFoldDB" id="A0A345ED60"/>
<feature type="transmembrane region" description="Helical" evidence="1">
    <location>
        <begin position="43"/>
        <end position="66"/>
    </location>
</feature>
<dbReference type="RefSeq" id="WP_114585892.1">
    <property type="nucleotide sequence ID" value="NZ_CP031148.1"/>
</dbReference>
<dbReference type="KEGG" id="haq:DU484_09875"/>
<dbReference type="EMBL" id="CP031150">
    <property type="protein sequence ID" value="AXG06756.1"/>
    <property type="molecule type" value="Genomic_DNA"/>
</dbReference>
<protein>
    <submittedName>
        <fullName evidence="3">Uncharacterized protein</fullName>
    </submittedName>
</protein>
<organism evidence="3 4">
    <name type="scientific">Haloplanus rubicundus</name>
    <dbReference type="NCBI Taxonomy" id="1547898"/>
    <lineage>
        <taxon>Archaea</taxon>
        <taxon>Methanobacteriati</taxon>
        <taxon>Methanobacteriota</taxon>
        <taxon>Stenosarchaea group</taxon>
        <taxon>Halobacteria</taxon>
        <taxon>Halobacteriales</taxon>
        <taxon>Haloferacaceae</taxon>
        <taxon>Haloplanus</taxon>
    </lineage>
</organism>
<feature type="transmembrane region" description="Helical" evidence="1">
    <location>
        <begin position="21"/>
        <end position="37"/>
    </location>
</feature>
<keyword evidence="1" id="KW-0472">Membrane</keyword>
<dbReference type="OrthoDB" id="214372at2157"/>
<evidence type="ECO:0000313" key="4">
    <source>
        <dbReference type="Proteomes" id="UP000252985"/>
    </source>
</evidence>
<accession>A0A345ED60</accession>
<evidence type="ECO:0000256" key="1">
    <source>
        <dbReference type="SAM" id="Phobius"/>
    </source>
</evidence>
<dbReference type="Proteomes" id="UP000252985">
    <property type="component" value="Chromosome"/>
</dbReference>
<keyword evidence="1" id="KW-0812">Transmembrane</keyword>
<dbReference type="EMBL" id="CP031148">
    <property type="protein sequence ID" value="AXG10132.1"/>
    <property type="molecule type" value="Genomic_DNA"/>
</dbReference>
<evidence type="ECO:0000313" key="2">
    <source>
        <dbReference type="EMBL" id="AXG06756.1"/>
    </source>
</evidence>
<accession>A0A345E3I4</accession>